<keyword evidence="2" id="KW-1185">Reference proteome</keyword>
<protein>
    <submittedName>
        <fullName evidence="1">Uncharacterized protein</fullName>
    </submittedName>
</protein>
<gene>
    <name evidence="1" type="ORF">GJU40_19930</name>
</gene>
<dbReference type="Proteomes" id="UP000448867">
    <property type="component" value="Unassembled WGS sequence"/>
</dbReference>
<dbReference type="EMBL" id="WKKI01000086">
    <property type="protein sequence ID" value="MRX74393.1"/>
    <property type="molecule type" value="Genomic_DNA"/>
</dbReference>
<accession>A0A7X2M0N3</accession>
<dbReference type="AlphaFoldDB" id="A0A7X2M0N3"/>
<comment type="caution">
    <text evidence="1">The sequence shown here is derived from an EMBL/GenBank/DDBJ whole genome shotgun (WGS) entry which is preliminary data.</text>
</comment>
<evidence type="ECO:0000313" key="1">
    <source>
        <dbReference type="EMBL" id="MRX74393.1"/>
    </source>
</evidence>
<name>A0A7X2M0N3_9BACI</name>
<dbReference type="OrthoDB" id="2940547at2"/>
<sequence length="69" mass="7896">MSYYYDRDFVAGASDRKGRKVAGISDVPVHVKASIDAEEFCRAVRRCIINDLADADDRKRHGHCRRGWL</sequence>
<evidence type="ECO:0000313" key="2">
    <source>
        <dbReference type="Proteomes" id="UP000448867"/>
    </source>
</evidence>
<proteinExistence type="predicted"/>
<reference evidence="1 2" key="1">
    <citation type="submission" date="2019-11" db="EMBL/GenBank/DDBJ databases">
        <title>Bacillus lacus genome.</title>
        <authorList>
            <person name="Allen C.J."/>
            <person name="Newman J.D."/>
        </authorList>
    </citation>
    <scope>NUCLEOTIDE SEQUENCE [LARGE SCALE GENOMIC DNA]</scope>
    <source>
        <strain evidence="1 2">KCTC 33946</strain>
    </source>
</reference>
<dbReference type="RefSeq" id="WP_154309839.1">
    <property type="nucleotide sequence ID" value="NZ_WKKI01000086.1"/>
</dbReference>
<organism evidence="1 2">
    <name type="scientific">Metabacillus lacus</name>
    <dbReference type="NCBI Taxonomy" id="1983721"/>
    <lineage>
        <taxon>Bacteria</taxon>
        <taxon>Bacillati</taxon>
        <taxon>Bacillota</taxon>
        <taxon>Bacilli</taxon>
        <taxon>Bacillales</taxon>
        <taxon>Bacillaceae</taxon>
        <taxon>Metabacillus</taxon>
    </lineage>
</organism>